<evidence type="ECO:0000313" key="2">
    <source>
        <dbReference type="Proteomes" id="UP001369736"/>
    </source>
</evidence>
<name>A0ABU8MEW9_9PSEU</name>
<sequence length="112" mass="11629">MTPPLPTSTSVLLVLLAEHAPCSPAALRSLAVEHLPGSQGPTVDELDDESDRLVGLGLVRRDADGLGLTPAGHAAASAWLYGDGRSPEHLDEERVLRFALLFAAAAREAGPG</sequence>
<evidence type="ECO:0000313" key="1">
    <source>
        <dbReference type="EMBL" id="MEJ2865880.1"/>
    </source>
</evidence>
<proteinExistence type="predicted"/>
<organism evidence="1 2">
    <name type="scientific">Actinomycetospora flava</name>
    <dbReference type="NCBI Taxonomy" id="3129232"/>
    <lineage>
        <taxon>Bacteria</taxon>
        <taxon>Bacillati</taxon>
        <taxon>Actinomycetota</taxon>
        <taxon>Actinomycetes</taxon>
        <taxon>Pseudonocardiales</taxon>
        <taxon>Pseudonocardiaceae</taxon>
        <taxon>Actinomycetospora</taxon>
    </lineage>
</organism>
<reference evidence="1 2" key="1">
    <citation type="submission" date="2024-03" db="EMBL/GenBank/DDBJ databases">
        <title>Actinomycetospora sp. OC33-EN07, a novel actinomycete isolated from wild orchid (Aerides multiflora).</title>
        <authorList>
            <person name="Suriyachadkun C."/>
        </authorList>
    </citation>
    <scope>NUCLEOTIDE SEQUENCE [LARGE SCALE GENOMIC DNA]</scope>
    <source>
        <strain evidence="1 2">OC33-EN07</strain>
    </source>
</reference>
<dbReference type="RefSeq" id="WP_337707257.1">
    <property type="nucleotide sequence ID" value="NZ_JBBEGM010000023.1"/>
</dbReference>
<comment type="caution">
    <text evidence="1">The sequence shown here is derived from an EMBL/GenBank/DDBJ whole genome shotgun (WGS) entry which is preliminary data.</text>
</comment>
<keyword evidence="2" id="KW-1185">Reference proteome</keyword>
<dbReference type="Proteomes" id="UP001369736">
    <property type="component" value="Unassembled WGS sequence"/>
</dbReference>
<accession>A0ABU8MEW9</accession>
<protein>
    <submittedName>
        <fullName evidence="1">Uncharacterized protein</fullName>
    </submittedName>
</protein>
<gene>
    <name evidence="1" type="ORF">WCD58_32320</name>
</gene>
<dbReference type="EMBL" id="JBBEGM010000023">
    <property type="protein sequence ID" value="MEJ2865880.1"/>
    <property type="molecule type" value="Genomic_DNA"/>
</dbReference>